<dbReference type="SUPFAM" id="SSF48065">
    <property type="entry name" value="DBL homology domain (DH-domain)"/>
    <property type="match status" value="1"/>
</dbReference>
<feature type="domain" description="DH" evidence="1">
    <location>
        <begin position="37"/>
        <end position="111"/>
    </location>
</feature>
<reference evidence="2 3" key="1">
    <citation type="submission" date="2019-03" db="EMBL/GenBank/DDBJ databases">
        <title>Single cell metagenomics reveals metabolic interactions within the superorganism composed of flagellate Streblomastix strix and complex community of Bacteroidetes bacteria on its surface.</title>
        <authorList>
            <person name="Treitli S.C."/>
            <person name="Kolisko M."/>
            <person name="Husnik F."/>
            <person name="Keeling P."/>
            <person name="Hampl V."/>
        </authorList>
    </citation>
    <scope>NUCLEOTIDE SEQUENCE [LARGE SCALE GENOMIC DNA]</scope>
    <source>
        <strain evidence="2">ST1C</strain>
    </source>
</reference>
<dbReference type="GO" id="GO:0005737">
    <property type="term" value="C:cytoplasm"/>
    <property type="evidence" value="ECO:0007669"/>
    <property type="project" value="TreeGrafter"/>
</dbReference>
<dbReference type="InterPro" id="IPR035899">
    <property type="entry name" value="DBL_dom_sf"/>
</dbReference>
<proteinExistence type="predicted"/>
<evidence type="ECO:0000259" key="1">
    <source>
        <dbReference type="PROSITE" id="PS50010"/>
    </source>
</evidence>
<dbReference type="AlphaFoldDB" id="A0A5J4U8S2"/>
<comment type="caution">
    <text evidence="2">The sequence shown here is derived from an EMBL/GenBank/DDBJ whole genome shotgun (WGS) entry which is preliminary data.</text>
</comment>
<dbReference type="Pfam" id="PF00621">
    <property type="entry name" value="RhoGEF"/>
    <property type="match status" value="1"/>
</dbReference>
<name>A0A5J4U8S2_9EUKA</name>
<dbReference type="PANTHER" id="PTHR12673">
    <property type="entry name" value="FACIOGENITAL DYSPLASIA PROTEIN"/>
    <property type="match status" value="1"/>
</dbReference>
<organism evidence="2 3">
    <name type="scientific">Streblomastix strix</name>
    <dbReference type="NCBI Taxonomy" id="222440"/>
    <lineage>
        <taxon>Eukaryota</taxon>
        <taxon>Metamonada</taxon>
        <taxon>Preaxostyla</taxon>
        <taxon>Oxymonadida</taxon>
        <taxon>Streblomastigidae</taxon>
        <taxon>Streblomastix</taxon>
    </lineage>
</organism>
<dbReference type="Gene3D" id="1.20.900.10">
    <property type="entry name" value="Dbl homology (DH) domain"/>
    <property type="match status" value="1"/>
</dbReference>
<evidence type="ECO:0000313" key="2">
    <source>
        <dbReference type="EMBL" id="KAA6366321.1"/>
    </source>
</evidence>
<evidence type="ECO:0000313" key="3">
    <source>
        <dbReference type="Proteomes" id="UP000324800"/>
    </source>
</evidence>
<sequence length="161" mass="18794">MSLRRKPRKTFDSETAAILIQQHWRASTTKIKKKFNEQKHSAEELLDSERNYVRQLQTLITKIQKPLVALSKKGVVEPPVEKVKDIFTYIEMIWGIHKLNILKCIENSYKIEKKDQKGYESADKVDQNSENKSIISPQKWRILINLKLSSIDLQDAQLITC</sequence>
<dbReference type="GO" id="GO:0005085">
    <property type="term" value="F:guanyl-nucleotide exchange factor activity"/>
    <property type="evidence" value="ECO:0007669"/>
    <property type="project" value="InterPro"/>
</dbReference>
<dbReference type="InterPro" id="IPR000219">
    <property type="entry name" value="DH_dom"/>
</dbReference>
<dbReference type="EMBL" id="SNRW01019501">
    <property type="protein sequence ID" value="KAA6366321.1"/>
    <property type="molecule type" value="Genomic_DNA"/>
</dbReference>
<dbReference type="Proteomes" id="UP000324800">
    <property type="component" value="Unassembled WGS sequence"/>
</dbReference>
<accession>A0A5J4U8S2</accession>
<dbReference type="PANTHER" id="PTHR12673:SF263">
    <property type="entry name" value="PLECKSTRIN DOMAIN-CONTAINING PROTEIN"/>
    <property type="match status" value="1"/>
</dbReference>
<protein>
    <recommendedName>
        <fullName evidence="1">DH domain-containing protein</fullName>
    </recommendedName>
</protein>
<dbReference type="InterPro" id="IPR051092">
    <property type="entry name" value="FYVE_RhoGEF_PH"/>
</dbReference>
<dbReference type="PROSITE" id="PS50010">
    <property type="entry name" value="DH_2"/>
    <property type="match status" value="1"/>
</dbReference>
<gene>
    <name evidence="2" type="ORF">EZS28_038153</name>
</gene>